<feature type="transmembrane region" description="Helical" evidence="1">
    <location>
        <begin position="42"/>
        <end position="61"/>
    </location>
</feature>
<protein>
    <submittedName>
        <fullName evidence="2">Uncharacterized protein</fullName>
    </submittedName>
</protein>
<proteinExistence type="predicted"/>
<organism evidence="2 3">
    <name type="scientific">Macaca mulatta</name>
    <name type="common">Rhesus macaque</name>
    <dbReference type="NCBI Taxonomy" id="9544"/>
    <lineage>
        <taxon>Eukaryota</taxon>
        <taxon>Metazoa</taxon>
        <taxon>Chordata</taxon>
        <taxon>Craniata</taxon>
        <taxon>Vertebrata</taxon>
        <taxon>Euteleostomi</taxon>
        <taxon>Mammalia</taxon>
        <taxon>Eutheria</taxon>
        <taxon>Euarchontoglires</taxon>
        <taxon>Primates</taxon>
        <taxon>Haplorrhini</taxon>
        <taxon>Catarrhini</taxon>
        <taxon>Cercopithecidae</taxon>
        <taxon>Cercopithecinae</taxon>
        <taxon>Macaca</taxon>
    </lineage>
</organism>
<accession>A0A5F8ACN1</accession>
<keyword evidence="1" id="KW-1133">Transmembrane helix</keyword>
<keyword evidence="1" id="KW-0472">Membrane</keyword>
<reference evidence="2" key="4">
    <citation type="submission" date="2025-09" db="UniProtKB">
        <authorList>
            <consortium name="Ensembl"/>
        </authorList>
    </citation>
    <scope>IDENTIFICATION</scope>
    <source>
        <strain evidence="2">17573</strain>
    </source>
</reference>
<dbReference type="Proteomes" id="UP000006718">
    <property type="component" value="Chromosome 12"/>
</dbReference>
<evidence type="ECO:0000313" key="3">
    <source>
        <dbReference type="Proteomes" id="UP000006718"/>
    </source>
</evidence>
<reference evidence="2" key="2">
    <citation type="submission" date="2019-01" db="EMBL/GenBank/DDBJ databases">
        <authorList>
            <person name="Graves T."/>
            <person name="Eichler E.E."/>
            <person name="Wilson R.K."/>
        </authorList>
    </citation>
    <scope>NUCLEOTIDE SEQUENCE [LARGE SCALE GENOMIC DNA]</scope>
    <source>
        <strain evidence="2">17573</strain>
    </source>
</reference>
<evidence type="ECO:0000256" key="1">
    <source>
        <dbReference type="SAM" id="Phobius"/>
    </source>
</evidence>
<feature type="transmembrane region" description="Helical" evidence="1">
    <location>
        <begin position="9"/>
        <end position="30"/>
    </location>
</feature>
<sequence length="101" mass="11239">MLLILYFEALLKLFITSRSFLLESLGLFGYKIVSSVKRDSLATFYLIWLPFTSFSCLIALASTSTIMLNMSSESGHPCLVDLQETASSFCPFRGMFTTGLS</sequence>
<dbReference type="InParanoid" id="A0A5F8ACN1"/>
<reference evidence="2" key="3">
    <citation type="submission" date="2025-08" db="UniProtKB">
        <authorList>
            <consortium name="Ensembl"/>
        </authorList>
    </citation>
    <scope>IDENTIFICATION</scope>
    <source>
        <strain evidence="2">17573</strain>
    </source>
</reference>
<keyword evidence="3" id="KW-1185">Reference proteome</keyword>
<dbReference type="Ensembl" id="ENSMMUT00000080350.1">
    <property type="protein sequence ID" value="ENSMMUP00000075630.1"/>
    <property type="gene ID" value="ENSMMUG00000052822.1"/>
</dbReference>
<dbReference type="OMA" id="PFISFCC"/>
<dbReference type="GeneTree" id="ENSGT01150000288373"/>
<reference evidence="3" key="1">
    <citation type="journal article" date="2007" name="Science">
        <title>Evolutionary and biomedical insights from the rhesus macaque genome.</title>
        <authorList>
            <person name="Gibbs R.A."/>
            <person name="Rogers J."/>
            <person name="Katze M.G."/>
            <person name="Bumgarner R."/>
            <person name="Weinstock G.M."/>
            <person name="Mardis E.R."/>
            <person name="Remington K.A."/>
            <person name="Strausberg R.L."/>
            <person name="Venter J.C."/>
            <person name="Wilson R.K."/>
            <person name="Batzer M.A."/>
            <person name="Bustamante C.D."/>
            <person name="Eichler E.E."/>
            <person name="Hahn M.W."/>
            <person name="Hardison R.C."/>
            <person name="Makova K.D."/>
            <person name="Miller W."/>
            <person name="Milosavljevic A."/>
            <person name="Palermo R.E."/>
            <person name="Siepel A."/>
            <person name="Sikela J.M."/>
            <person name="Attaway T."/>
            <person name="Bell S."/>
            <person name="Bernard K.E."/>
            <person name="Buhay C.J."/>
            <person name="Chandrabose M.N."/>
            <person name="Dao M."/>
            <person name="Davis C."/>
            <person name="Delehaunty K.D."/>
            <person name="Ding Y."/>
            <person name="Dinh H.H."/>
            <person name="Dugan-Rocha S."/>
            <person name="Fulton L.A."/>
            <person name="Gabisi R.A."/>
            <person name="Garner T.T."/>
            <person name="Godfrey J."/>
            <person name="Hawes A.C."/>
            <person name="Hernandez J."/>
            <person name="Hines S."/>
            <person name="Holder M."/>
            <person name="Hume J."/>
            <person name="Jhangiani S.N."/>
            <person name="Joshi V."/>
            <person name="Khan Z.M."/>
            <person name="Kirkness E.F."/>
            <person name="Cree A."/>
            <person name="Fowler R.G."/>
            <person name="Lee S."/>
            <person name="Lewis L.R."/>
            <person name="Li Z."/>
            <person name="Liu Y.-S."/>
            <person name="Moore S.M."/>
            <person name="Muzny D."/>
            <person name="Nazareth L.V."/>
            <person name="Ngo D.N."/>
            <person name="Okwuonu G.O."/>
            <person name="Pai G."/>
            <person name="Parker D."/>
            <person name="Paul H.A."/>
            <person name="Pfannkoch C."/>
            <person name="Pohl C.S."/>
            <person name="Rogers Y.-H.C."/>
            <person name="Ruiz S.J."/>
            <person name="Sabo A."/>
            <person name="Santibanez J."/>
            <person name="Schneider B.W."/>
            <person name="Smith S.M."/>
            <person name="Sodergren E."/>
            <person name="Svatek A.F."/>
            <person name="Utterback T.R."/>
            <person name="Vattathil S."/>
            <person name="Warren W."/>
            <person name="White C.S."/>
            <person name="Chinwalla A.T."/>
            <person name="Feng Y."/>
            <person name="Halpern A.L."/>
            <person name="Hillier L.W."/>
            <person name="Huang X."/>
            <person name="Minx P."/>
            <person name="Nelson J.O."/>
            <person name="Pepin K.H."/>
            <person name="Qin X."/>
            <person name="Sutton G.G."/>
            <person name="Venter E."/>
            <person name="Walenz B.P."/>
            <person name="Wallis J.W."/>
            <person name="Worley K.C."/>
            <person name="Yang S.-P."/>
            <person name="Jones S.M."/>
            <person name="Marra M.A."/>
            <person name="Rocchi M."/>
            <person name="Schein J.E."/>
            <person name="Baertsch R."/>
            <person name="Clarke L."/>
            <person name="Csuros M."/>
            <person name="Glasscock J."/>
            <person name="Harris R.A."/>
            <person name="Havlak P."/>
            <person name="Jackson A.R."/>
            <person name="Jiang H."/>
            <person name="Liu Y."/>
            <person name="Messina D.N."/>
            <person name="Shen Y."/>
            <person name="Song H.X.-Z."/>
            <person name="Wylie T."/>
            <person name="Zhang L."/>
            <person name="Birney E."/>
            <person name="Han K."/>
            <person name="Konkel M.K."/>
            <person name="Lee J."/>
            <person name="Smit A.F.A."/>
            <person name="Ullmer B."/>
            <person name="Wang H."/>
            <person name="Xing J."/>
            <person name="Burhans R."/>
            <person name="Cheng Z."/>
            <person name="Karro J.E."/>
            <person name="Ma J."/>
            <person name="Raney B."/>
            <person name="She X."/>
            <person name="Cox M.J."/>
            <person name="Demuth J.P."/>
            <person name="Dumas L.J."/>
            <person name="Han S.-G."/>
            <person name="Hopkins J."/>
            <person name="Karimpour-Fard A."/>
            <person name="Kim Y.H."/>
            <person name="Pollack J.R."/>
            <person name="Vinar T."/>
            <person name="Addo-Quaye C."/>
            <person name="Degenhardt J."/>
            <person name="Denby A."/>
            <person name="Hubisz M.J."/>
            <person name="Indap A."/>
            <person name="Kosiol C."/>
            <person name="Lahn B.T."/>
            <person name="Lawson H.A."/>
            <person name="Marklein A."/>
            <person name="Nielsen R."/>
            <person name="Vallender E.J."/>
            <person name="Clark A.G."/>
            <person name="Ferguson B."/>
            <person name="Hernandez R.D."/>
            <person name="Hirani K."/>
            <person name="Kehrer-Sawatzki H."/>
            <person name="Kolb J."/>
            <person name="Patil S."/>
            <person name="Pu L.-L."/>
            <person name="Ren Y."/>
            <person name="Smith D.G."/>
            <person name="Wheeler D.A."/>
            <person name="Schenck I."/>
            <person name="Ball E.V."/>
            <person name="Chen R."/>
            <person name="Cooper D.N."/>
            <person name="Giardine B."/>
            <person name="Hsu F."/>
            <person name="Kent W.J."/>
            <person name="Lesk A."/>
            <person name="Nelson D.L."/>
            <person name="O'brien W.E."/>
            <person name="Pruefer K."/>
            <person name="Stenson P.D."/>
            <person name="Wallace J.C."/>
            <person name="Ke H."/>
            <person name="Liu X.-M."/>
            <person name="Wang P."/>
            <person name="Xiang A.P."/>
            <person name="Yang F."/>
            <person name="Barber G.P."/>
            <person name="Haussler D."/>
            <person name="Karolchik D."/>
            <person name="Kern A.D."/>
            <person name="Kuhn R.M."/>
            <person name="Smith K.E."/>
            <person name="Zwieg A.S."/>
        </authorList>
    </citation>
    <scope>NUCLEOTIDE SEQUENCE [LARGE SCALE GENOMIC DNA]</scope>
    <source>
        <strain evidence="3">17573</strain>
    </source>
</reference>
<dbReference type="VEuPathDB" id="HostDB:ENSMMUG00000052822"/>
<name>A0A5F8ACN1_MACMU</name>
<evidence type="ECO:0000313" key="2">
    <source>
        <dbReference type="Ensembl" id="ENSMMUP00000075630.1"/>
    </source>
</evidence>
<keyword evidence="1" id="KW-0812">Transmembrane</keyword>
<dbReference type="AlphaFoldDB" id="A0A5F8ACN1"/>
<dbReference type="Bgee" id="ENSMMUG00000052822">
    <property type="expression patterns" value="Expressed in cerebellum and 6 other cell types or tissues"/>
</dbReference>